<dbReference type="InterPro" id="IPR035940">
    <property type="entry name" value="CAP_sf"/>
</dbReference>
<dbReference type="EMBL" id="BTFZ01000011">
    <property type="protein sequence ID" value="GMM36411.1"/>
    <property type="molecule type" value="Genomic_DNA"/>
</dbReference>
<proteinExistence type="inferred from homology"/>
<feature type="chain" id="PRO_5043585348" evidence="6">
    <location>
        <begin position="19"/>
        <end position="270"/>
    </location>
</feature>
<dbReference type="GO" id="GO:0015918">
    <property type="term" value="P:sterol transport"/>
    <property type="evidence" value="ECO:0007669"/>
    <property type="project" value="UniProtKB-ARBA"/>
</dbReference>
<protein>
    <submittedName>
        <fullName evidence="8">Sterol-binding protein</fullName>
    </submittedName>
</protein>
<dbReference type="CDD" id="cd05384">
    <property type="entry name" value="CAP_PRY1-like"/>
    <property type="match status" value="1"/>
</dbReference>
<evidence type="ECO:0000256" key="5">
    <source>
        <dbReference type="ARBA" id="ARBA00023055"/>
    </source>
</evidence>
<evidence type="ECO:0000256" key="1">
    <source>
        <dbReference type="ARBA" id="ARBA00004613"/>
    </source>
</evidence>
<comment type="similarity">
    <text evidence="2">Belongs to the CRISP family.</text>
</comment>
<dbReference type="GeneID" id="90074386"/>
<organism evidence="8 9">
    <name type="scientific">Saccharomycopsis crataegensis</name>
    <dbReference type="NCBI Taxonomy" id="43959"/>
    <lineage>
        <taxon>Eukaryota</taxon>
        <taxon>Fungi</taxon>
        <taxon>Dikarya</taxon>
        <taxon>Ascomycota</taxon>
        <taxon>Saccharomycotina</taxon>
        <taxon>Saccharomycetes</taxon>
        <taxon>Saccharomycopsidaceae</taxon>
        <taxon>Saccharomycopsis</taxon>
    </lineage>
</organism>
<dbReference type="SUPFAM" id="SSF55797">
    <property type="entry name" value="PR-1-like"/>
    <property type="match status" value="1"/>
</dbReference>
<keyword evidence="5" id="KW-0813">Transport</keyword>
<dbReference type="GO" id="GO:0015908">
    <property type="term" value="P:fatty acid transport"/>
    <property type="evidence" value="ECO:0007669"/>
    <property type="project" value="UniProtKB-ARBA"/>
</dbReference>
<evidence type="ECO:0000259" key="7">
    <source>
        <dbReference type="SMART" id="SM00198"/>
    </source>
</evidence>
<evidence type="ECO:0000256" key="6">
    <source>
        <dbReference type="SAM" id="SignalP"/>
    </source>
</evidence>
<dbReference type="InterPro" id="IPR018244">
    <property type="entry name" value="Allrgn_V5/Tpx1_CS"/>
</dbReference>
<name>A0AAV5QP80_9ASCO</name>
<gene>
    <name evidence="8" type="ORF">DASC09_037360</name>
</gene>
<dbReference type="Gene3D" id="3.40.33.10">
    <property type="entry name" value="CAP"/>
    <property type="match status" value="1"/>
</dbReference>
<dbReference type="PRINTS" id="PR00837">
    <property type="entry name" value="V5TPXLIKE"/>
</dbReference>
<feature type="domain" description="SCP" evidence="7">
    <location>
        <begin position="125"/>
        <end position="255"/>
    </location>
</feature>
<dbReference type="AlphaFoldDB" id="A0AAV5QP80"/>
<comment type="caution">
    <text evidence="8">The sequence shown here is derived from an EMBL/GenBank/DDBJ whole genome shotgun (WGS) entry which is preliminary data.</text>
</comment>
<dbReference type="InterPro" id="IPR014044">
    <property type="entry name" value="CAP_dom"/>
</dbReference>
<dbReference type="FunFam" id="3.40.33.10:FF:000012">
    <property type="entry name" value="Secreted protein PRY1"/>
    <property type="match status" value="1"/>
</dbReference>
<sequence length="270" mass="28351">MVPSIILILASFLASAKAITHVIVQTDVVSQAVDVQATVYDGGSSIYTSGTATKLGKEVEITSYRSTYVTSAATATTTTVAPTTVAQVKAATTSSATAVAATTSSTSTVAAASTSAAAASSTLNSFQSVMLSEHNVKRALHQGVGSLTWSSTLEAYAQAYADKYSCPSNGALTHSGGDYGENLASGYSNKGTVDAWYDEIKQYNYNSPGFSESTGHFTQLIWKASTQLGCAYKNCDNEWGTYVVCEYYPMGNIVVTGDTSYWSQNVPPLK</sequence>
<evidence type="ECO:0000313" key="8">
    <source>
        <dbReference type="EMBL" id="GMM36411.1"/>
    </source>
</evidence>
<keyword evidence="9" id="KW-1185">Reference proteome</keyword>
<evidence type="ECO:0000313" key="9">
    <source>
        <dbReference type="Proteomes" id="UP001360560"/>
    </source>
</evidence>
<keyword evidence="4 6" id="KW-0732">Signal</keyword>
<dbReference type="PROSITE" id="PS01009">
    <property type="entry name" value="CRISP_1"/>
    <property type="match status" value="1"/>
</dbReference>
<accession>A0AAV5QP80</accession>
<dbReference type="GO" id="GO:0005576">
    <property type="term" value="C:extracellular region"/>
    <property type="evidence" value="ECO:0007669"/>
    <property type="project" value="UniProtKB-SubCell"/>
</dbReference>
<dbReference type="RefSeq" id="XP_064853407.1">
    <property type="nucleotide sequence ID" value="XM_064997335.1"/>
</dbReference>
<evidence type="ECO:0000256" key="4">
    <source>
        <dbReference type="ARBA" id="ARBA00022729"/>
    </source>
</evidence>
<reference evidence="8 9" key="1">
    <citation type="journal article" date="2023" name="Elife">
        <title>Identification of key yeast species and microbe-microbe interactions impacting larval growth of Drosophila in the wild.</title>
        <authorList>
            <person name="Mure A."/>
            <person name="Sugiura Y."/>
            <person name="Maeda R."/>
            <person name="Honda K."/>
            <person name="Sakurai N."/>
            <person name="Takahashi Y."/>
            <person name="Watada M."/>
            <person name="Katoh T."/>
            <person name="Gotoh A."/>
            <person name="Gotoh Y."/>
            <person name="Taniguchi I."/>
            <person name="Nakamura K."/>
            <person name="Hayashi T."/>
            <person name="Katayama T."/>
            <person name="Uemura T."/>
            <person name="Hattori Y."/>
        </authorList>
    </citation>
    <scope>NUCLEOTIDE SEQUENCE [LARGE SCALE GENOMIC DNA]</scope>
    <source>
        <strain evidence="8 9">SC-9</strain>
    </source>
</reference>
<dbReference type="PANTHER" id="PTHR10334">
    <property type="entry name" value="CYSTEINE-RICH SECRETORY PROTEIN-RELATED"/>
    <property type="match status" value="1"/>
</dbReference>
<dbReference type="Proteomes" id="UP001360560">
    <property type="component" value="Unassembled WGS sequence"/>
</dbReference>
<keyword evidence="3" id="KW-0964">Secreted</keyword>
<comment type="subcellular location">
    <subcellularLocation>
        <location evidence="1">Secreted</location>
    </subcellularLocation>
</comment>
<keyword evidence="5" id="KW-0445">Lipid transport</keyword>
<dbReference type="Pfam" id="PF00188">
    <property type="entry name" value="CAP"/>
    <property type="match status" value="1"/>
</dbReference>
<feature type="signal peptide" evidence="6">
    <location>
        <begin position="1"/>
        <end position="18"/>
    </location>
</feature>
<dbReference type="InterPro" id="IPR001283">
    <property type="entry name" value="CRISP-related"/>
</dbReference>
<dbReference type="SMART" id="SM00198">
    <property type="entry name" value="SCP"/>
    <property type="match status" value="1"/>
</dbReference>
<evidence type="ECO:0000256" key="3">
    <source>
        <dbReference type="ARBA" id="ARBA00022525"/>
    </source>
</evidence>
<evidence type="ECO:0000256" key="2">
    <source>
        <dbReference type="ARBA" id="ARBA00009923"/>
    </source>
</evidence>